<gene>
    <name evidence="4" type="ORF">PXH66_11935</name>
</gene>
<dbReference type="PANTHER" id="PTHR42879:SF2">
    <property type="entry name" value="3-OXOACYL-[ACYL-CARRIER-PROTEIN] REDUCTASE FABG"/>
    <property type="match status" value="1"/>
</dbReference>
<dbReference type="InterPro" id="IPR036291">
    <property type="entry name" value="NAD(P)-bd_dom_sf"/>
</dbReference>
<evidence type="ECO:0000313" key="5">
    <source>
        <dbReference type="Proteomes" id="UP001218638"/>
    </source>
</evidence>
<reference evidence="4" key="1">
    <citation type="submission" date="2023-03" db="EMBL/GenBank/DDBJ databases">
        <title>Lomoglobus Profundus gen. nov., sp. nov., a novel member of the phylum Verrucomicrobia, isolated from deep-marine sediment of South China Sea.</title>
        <authorList>
            <person name="Ahmad T."/>
            <person name="Ishaq S.E."/>
            <person name="Wang F."/>
        </authorList>
    </citation>
    <scope>NUCLEOTIDE SEQUENCE</scope>
    <source>
        <strain evidence="4">LMO-M01</strain>
    </source>
</reference>
<evidence type="ECO:0000313" key="4">
    <source>
        <dbReference type="EMBL" id="WED63043.1"/>
    </source>
</evidence>
<dbReference type="InterPro" id="IPR002347">
    <property type="entry name" value="SDR_fam"/>
</dbReference>
<keyword evidence="5" id="KW-1185">Reference proteome</keyword>
<dbReference type="PRINTS" id="PR00081">
    <property type="entry name" value="GDHRDH"/>
</dbReference>
<dbReference type="PRINTS" id="PR00080">
    <property type="entry name" value="SDRFAMILY"/>
</dbReference>
<accession>A0AAE9ZXK0</accession>
<protein>
    <submittedName>
        <fullName evidence="4">SDR family oxidoreductase</fullName>
    </submittedName>
</protein>
<keyword evidence="2" id="KW-0560">Oxidoreductase</keyword>
<comment type="similarity">
    <text evidence="1 3">Belongs to the short-chain dehydrogenases/reductases (SDR) family.</text>
</comment>
<name>A0AAE9ZXK0_9BACT</name>
<dbReference type="KEGG" id="slom:PXH66_11935"/>
<dbReference type="GO" id="GO:0016491">
    <property type="term" value="F:oxidoreductase activity"/>
    <property type="evidence" value="ECO:0007669"/>
    <property type="project" value="UniProtKB-KW"/>
</dbReference>
<dbReference type="InterPro" id="IPR050259">
    <property type="entry name" value="SDR"/>
</dbReference>
<dbReference type="Gene3D" id="3.40.50.720">
    <property type="entry name" value="NAD(P)-binding Rossmann-like Domain"/>
    <property type="match status" value="1"/>
</dbReference>
<organism evidence="4 5">
    <name type="scientific">Synoicihabitans lomoniglobus</name>
    <dbReference type="NCBI Taxonomy" id="2909285"/>
    <lineage>
        <taxon>Bacteria</taxon>
        <taxon>Pseudomonadati</taxon>
        <taxon>Verrucomicrobiota</taxon>
        <taxon>Opitutia</taxon>
        <taxon>Opitutales</taxon>
        <taxon>Opitutaceae</taxon>
        <taxon>Synoicihabitans</taxon>
    </lineage>
</organism>
<dbReference type="PANTHER" id="PTHR42879">
    <property type="entry name" value="3-OXOACYL-(ACYL-CARRIER-PROTEIN) REDUCTASE"/>
    <property type="match status" value="1"/>
</dbReference>
<dbReference type="AlphaFoldDB" id="A0AAE9ZXK0"/>
<evidence type="ECO:0000256" key="1">
    <source>
        <dbReference type="ARBA" id="ARBA00006484"/>
    </source>
</evidence>
<evidence type="ECO:0000256" key="2">
    <source>
        <dbReference type="ARBA" id="ARBA00023002"/>
    </source>
</evidence>
<dbReference type="EMBL" id="CP119075">
    <property type="protein sequence ID" value="WED63043.1"/>
    <property type="molecule type" value="Genomic_DNA"/>
</dbReference>
<evidence type="ECO:0000256" key="3">
    <source>
        <dbReference type="RuleBase" id="RU000363"/>
    </source>
</evidence>
<dbReference type="SUPFAM" id="SSF51735">
    <property type="entry name" value="NAD(P)-binding Rossmann-fold domains"/>
    <property type="match status" value="1"/>
</dbReference>
<dbReference type="Pfam" id="PF00106">
    <property type="entry name" value="adh_short"/>
    <property type="match status" value="1"/>
</dbReference>
<sequence length="251" mass="26405">MPLPSFNLTGRRALITGSSQGIGRDLAHTLASAGAEVIINGRNPEKLARVVDEFAAENLTVRACAFDVADEAAVIAGAKEVGAIDILINNAGIHRRGPLADMPLADWQAVLDSNLTGPFLVARAFVSGMIERGSGKIINICSIMSNLARPTTGNYAASKGGLAMLTKAMTAEWAQHNIQINGIAPGYLDTPLNAPLVNDPKFSDWVKSRTPSRRWGKPEDLAGAAIFFAAPASDYVNGQILTIDGGMLAVV</sequence>
<proteinExistence type="inferred from homology"/>
<dbReference type="RefSeq" id="WP_330931717.1">
    <property type="nucleotide sequence ID" value="NZ_CP119075.1"/>
</dbReference>
<dbReference type="FunFam" id="3.40.50.720:FF:000173">
    <property type="entry name" value="3-oxoacyl-[acyl-carrier protein] reductase"/>
    <property type="match status" value="1"/>
</dbReference>
<dbReference type="Proteomes" id="UP001218638">
    <property type="component" value="Chromosome"/>
</dbReference>